<accession>A0A927C8B1</accession>
<keyword evidence="2" id="KW-1185">Reference proteome</keyword>
<reference evidence="1" key="1">
    <citation type="submission" date="2020-09" db="EMBL/GenBank/DDBJ databases">
        <title>A novel bacterium of genus Paenibacillus, isolated from South China Sea.</title>
        <authorList>
            <person name="Huang H."/>
            <person name="Mo K."/>
            <person name="Hu Y."/>
        </authorList>
    </citation>
    <scope>NUCLEOTIDE SEQUENCE</scope>
    <source>
        <strain evidence="1">IB182363</strain>
    </source>
</reference>
<proteinExistence type="predicted"/>
<dbReference type="Proteomes" id="UP000639396">
    <property type="component" value="Unassembled WGS sequence"/>
</dbReference>
<dbReference type="AlphaFoldDB" id="A0A927C8B1"/>
<sequence length="46" mass="4863">MDEQMTGQQAAACCPVCVCEERRAGATEPIPAIRSGNSRIDPPTDS</sequence>
<dbReference type="RefSeq" id="WP_190926391.1">
    <property type="nucleotide sequence ID" value="NZ_JACXJA010000007.1"/>
</dbReference>
<evidence type="ECO:0000313" key="2">
    <source>
        <dbReference type="Proteomes" id="UP000639396"/>
    </source>
</evidence>
<comment type="caution">
    <text evidence="1">The sequence shown here is derived from an EMBL/GenBank/DDBJ whole genome shotgun (WGS) entry which is preliminary data.</text>
</comment>
<organism evidence="1 2">
    <name type="scientific">Paenibacillus oceani</name>
    <dbReference type="NCBI Taxonomy" id="2772510"/>
    <lineage>
        <taxon>Bacteria</taxon>
        <taxon>Bacillati</taxon>
        <taxon>Bacillota</taxon>
        <taxon>Bacilli</taxon>
        <taxon>Bacillales</taxon>
        <taxon>Paenibacillaceae</taxon>
        <taxon>Paenibacillus</taxon>
    </lineage>
</organism>
<protein>
    <submittedName>
        <fullName evidence="1">Uncharacterized protein</fullName>
    </submittedName>
</protein>
<evidence type="ECO:0000313" key="1">
    <source>
        <dbReference type="EMBL" id="MBD2861953.1"/>
    </source>
</evidence>
<name>A0A927C8B1_9BACL</name>
<gene>
    <name evidence="1" type="ORF">IDH45_08170</name>
</gene>
<dbReference type="EMBL" id="JACXJA010000007">
    <property type="protein sequence ID" value="MBD2861953.1"/>
    <property type="molecule type" value="Genomic_DNA"/>
</dbReference>